<keyword evidence="3 6" id="KW-0812">Transmembrane</keyword>
<evidence type="ECO:0000256" key="1">
    <source>
        <dbReference type="ARBA" id="ARBA00004141"/>
    </source>
</evidence>
<dbReference type="Gene3D" id="1.10.357.140">
    <property type="entry name" value="UbiA prenyltransferase"/>
    <property type="match status" value="1"/>
</dbReference>
<organism evidence="7 8">
    <name type="scientific">Parafilimonas terrae</name>
    <dbReference type="NCBI Taxonomy" id="1465490"/>
    <lineage>
        <taxon>Bacteria</taxon>
        <taxon>Pseudomonadati</taxon>
        <taxon>Bacteroidota</taxon>
        <taxon>Chitinophagia</taxon>
        <taxon>Chitinophagales</taxon>
        <taxon>Chitinophagaceae</taxon>
        <taxon>Parafilimonas</taxon>
    </lineage>
</organism>
<keyword evidence="8" id="KW-1185">Reference proteome</keyword>
<dbReference type="PANTHER" id="PTHR42723:SF1">
    <property type="entry name" value="CHLOROPHYLL SYNTHASE, CHLOROPLASTIC"/>
    <property type="match status" value="1"/>
</dbReference>
<feature type="transmembrane region" description="Helical" evidence="6">
    <location>
        <begin position="197"/>
        <end position="223"/>
    </location>
</feature>
<feature type="transmembrane region" description="Helical" evidence="6">
    <location>
        <begin position="92"/>
        <end position="110"/>
    </location>
</feature>
<feature type="transmembrane region" description="Helical" evidence="6">
    <location>
        <begin position="122"/>
        <end position="143"/>
    </location>
</feature>
<gene>
    <name evidence="7" type="ORF">SAMN05444277_101134</name>
</gene>
<keyword evidence="5 6" id="KW-0472">Membrane</keyword>
<reference evidence="7 8" key="1">
    <citation type="submission" date="2016-10" db="EMBL/GenBank/DDBJ databases">
        <authorList>
            <person name="de Groot N.N."/>
        </authorList>
    </citation>
    <scope>NUCLEOTIDE SEQUENCE [LARGE SCALE GENOMIC DNA]</scope>
    <source>
        <strain evidence="7 8">DSM 28286</strain>
    </source>
</reference>
<dbReference type="PANTHER" id="PTHR42723">
    <property type="entry name" value="CHLOROPHYLL SYNTHASE"/>
    <property type="match status" value="1"/>
</dbReference>
<name>A0A1I5R8X0_9BACT</name>
<keyword evidence="4 6" id="KW-1133">Transmembrane helix</keyword>
<keyword evidence="7" id="KW-0808">Transferase</keyword>
<feature type="transmembrane region" description="Helical" evidence="6">
    <location>
        <begin position="260"/>
        <end position="284"/>
    </location>
</feature>
<evidence type="ECO:0000256" key="3">
    <source>
        <dbReference type="ARBA" id="ARBA00022692"/>
    </source>
</evidence>
<feature type="transmembrane region" description="Helical" evidence="6">
    <location>
        <begin position="20"/>
        <end position="40"/>
    </location>
</feature>
<dbReference type="GO" id="GO:0016765">
    <property type="term" value="F:transferase activity, transferring alkyl or aryl (other than methyl) groups"/>
    <property type="evidence" value="ECO:0007669"/>
    <property type="project" value="InterPro"/>
</dbReference>
<evidence type="ECO:0000256" key="4">
    <source>
        <dbReference type="ARBA" id="ARBA00022989"/>
    </source>
</evidence>
<evidence type="ECO:0000256" key="2">
    <source>
        <dbReference type="ARBA" id="ARBA00022475"/>
    </source>
</evidence>
<dbReference type="EMBL" id="FOXQ01000001">
    <property type="protein sequence ID" value="SFP54915.1"/>
    <property type="molecule type" value="Genomic_DNA"/>
</dbReference>
<dbReference type="Proteomes" id="UP000199031">
    <property type="component" value="Unassembled WGS sequence"/>
</dbReference>
<protein>
    <submittedName>
        <fullName evidence="7">4-hydroxybenzoate polyprenyltransferase</fullName>
    </submittedName>
</protein>
<accession>A0A1I5R8X0</accession>
<dbReference type="Gene3D" id="1.20.120.1780">
    <property type="entry name" value="UbiA prenyltransferase"/>
    <property type="match status" value="1"/>
</dbReference>
<evidence type="ECO:0000313" key="7">
    <source>
        <dbReference type="EMBL" id="SFP54915.1"/>
    </source>
</evidence>
<feature type="transmembrane region" description="Helical" evidence="6">
    <location>
        <begin position="155"/>
        <end position="176"/>
    </location>
</feature>
<feature type="transmembrane region" description="Helical" evidence="6">
    <location>
        <begin position="229"/>
        <end position="248"/>
    </location>
</feature>
<dbReference type="InterPro" id="IPR050475">
    <property type="entry name" value="Prenyltransferase_related"/>
</dbReference>
<proteinExistence type="predicted"/>
<dbReference type="InterPro" id="IPR044878">
    <property type="entry name" value="UbiA_sf"/>
</dbReference>
<dbReference type="Pfam" id="PF01040">
    <property type="entry name" value="UbiA"/>
    <property type="match status" value="1"/>
</dbReference>
<comment type="subcellular location">
    <subcellularLocation>
        <location evidence="1">Membrane</location>
        <topology evidence="1">Multi-pass membrane protein</topology>
    </subcellularLocation>
</comment>
<dbReference type="AlphaFoldDB" id="A0A1I5R8X0"/>
<dbReference type="InterPro" id="IPR000537">
    <property type="entry name" value="UbiA_prenyltransferase"/>
</dbReference>
<dbReference type="STRING" id="1465490.SAMN05444277_101134"/>
<evidence type="ECO:0000256" key="5">
    <source>
        <dbReference type="ARBA" id="ARBA00023136"/>
    </source>
</evidence>
<evidence type="ECO:0000256" key="6">
    <source>
        <dbReference type="SAM" id="Phobius"/>
    </source>
</evidence>
<sequence>MYCVMQPLLAAAGRRPSLNPLHFFLLILSSVLIAAAGYIINDYFDLNIDRINKPERLIIQKIIKRRSAIAWHLVLSFIGVAIGFYLDFSTHVTLLGLSNLICVLLLFVYSISLKKKLLSGNIIISVLTAWTVLVVTWCEARFFLFNPGDANIHKIIRVTFLYTGFAFIISLIREAVKDMEDVEGDMRYGCKTMPIVWGFNAAKIYLAVWFIVLVLALIVVMIYMLQLRWWFAIAYSFVLIILPLINIFQKLFKASTPQDFHKLSTMVKLVMFTGILSMIFFKIYA</sequence>
<dbReference type="GO" id="GO:0016020">
    <property type="term" value="C:membrane"/>
    <property type="evidence" value="ECO:0007669"/>
    <property type="project" value="UniProtKB-SubCell"/>
</dbReference>
<evidence type="ECO:0000313" key="8">
    <source>
        <dbReference type="Proteomes" id="UP000199031"/>
    </source>
</evidence>
<keyword evidence="2" id="KW-1003">Cell membrane</keyword>
<dbReference type="CDD" id="cd13961">
    <property type="entry name" value="PT_UbiA_DGGGPS"/>
    <property type="match status" value="1"/>
</dbReference>
<feature type="transmembrane region" description="Helical" evidence="6">
    <location>
        <begin position="68"/>
        <end position="86"/>
    </location>
</feature>